<protein>
    <submittedName>
        <fullName evidence="1">Uncharacterized protein</fullName>
    </submittedName>
</protein>
<organism evidence="1 2">
    <name type="scientific">Leptospira noguchii</name>
    <dbReference type="NCBI Taxonomy" id="28182"/>
    <lineage>
        <taxon>Bacteria</taxon>
        <taxon>Pseudomonadati</taxon>
        <taxon>Spirochaetota</taxon>
        <taxon>Spirochaetia</taxon>
        <taxon>Leptospirales</taxon>
        <taxon>Leptospiraceae</taxon>
        <taxon>Leptospira</taxon>
    </lineage>
</organism>
<dbReference type="EMBL" id="AKWD02000024">
    <property type="protein sequence ID" value="EMO54590.1"/>
    <property type="molecule type" value="Genomic_DNA"/>
</dbReference>
<name>M6VCM0_9LEPT</name>
<accession>M6VCM0</accession>
<reference evidence="1 2" key="1">
    <citation type="submission" date="2013-01" db="EMBL/GenBank/DDBJ databases">
        <authorList>
            <person name="Harkins D.M."/>
            <person name="Durkin A.S."/>
            <person name="Brinkac L.M."/>
            <person name="Haft D.H."/>
            <person name="Selengut J.D."/>
            <person name="Sanka R."/>
            <person name="DePew J."/>
            <person name="Purushe J."/>
            <person name="Matthias M.A."/>
            <person name="Vinetz J.M."/>
            <person name="Sutton G.G."/>
            <person name="Nierman W.C."/>
            <person name="Fouts D.E."/>
        </authorList>
    </citation>
    <scope>NUCLEOTIDE SEQUENCE [LARGE SCALE GENOMIC DNA]</scope>
    <source>
        <strain evidence="1 2">HAI1536</strain>
    </source>
</reference>
<sequence length="56" mass="6624">MKILELMKNFIVTINKTLQSTVSIKQKRSGDSFFNNSIHFTRTNMQIFKYLLQNLV</sequence>
<dbReference type="AlphaFoldDB" id="M6VCM0"/>
<evidence type="ECO:0000313" key="1">
    <source>
        <dbReference type="EMBL" id="EMO54590.1"/>
    </source>
</evidence>
<gene>
    <name evidence="1" type="ORF">LEP1GSC172_4244</name>
</gene>
<proteinExistence type="predicted"/>
<dbReference type="Proteomes" id="UP000012112">
    <property type="component" value="Unassembled WGS sequence"/>
</dbReference>
<comment type="caution">
    <text evidence="1">The sequence shown here is derived from an EMBL/GenBank/DDBJ whole genome shotgun (WGS) entry which is preliminary data.</text>
</comment>
<evidence type="ECO:0000313" key="2">
    <source>
        <dbReference type="Proteomes" id="UP000012112"/>
    </source>
</evidence>